<proteinExistence type="inferred from homology"/>
<evidence type="ECO:0000256" key="4">
    <source>
        <dbReference type="ARBA" id="ARBA00044746"/>
    </source>
</evidence>
<sequence length="579" mass="63241">MTSPSITLAKRELEDIVSASVYSWSNDRSAVPSPGSLDVFSQRLASDSALRVHLGCSLPSIWPALGRVWSAADASVTADDSEDIAETESAIVSAGKFTRNLVAGVPSNQERVFEMEPHMRRILRHYTSWTFEGQEGAVLVTRILVQAISNIVTDNDNLRTKLWSSYLSVPEEQSILIRLLASKDTRTLLSSVILILNCTHGSNEKMSSFSSTATGYRILVTILDRLEKCLDAPETTEEGKVFELGYTLLSNTFAAGFFPDFYRRLAIKGELVSPPQTTLLKLMDSYLQGSLSPTPAHGGLSRASKKELGCILADLFFSYSAFLHKAIRQFTGEVEDNNQSVGDSELPGASSSPLLPSTSLDLHMPAVCAALVLVVQCIISMSLSEDVEVNVSPEPEQEHGSDSERSTPKFNLKSFLLSVTSPDSKEGLIECLIDDLRQLEAFLPRIQFGKNVDDARGAADADLSETSDNTLGDAASTGADVDTKGFAYLKRDLVRLLGILCHENRDAQGRVRRCGGITVVMNLCTVDERNPYLREHAIFTLRNLLHKNAENQAVVNEIQPMEAWGESGILHDTPAAVGR</sequence>
<keyword evidence="2" id="KW-0132">Cell division</keyword>
<dbReference type="InterPro" id="IPR016024">
    <property type="entry name" value="ARM-type_fold"/>
</dbReference>
<evidence type="ECO:0000256" key="2">
    <source>
        <dbReference type="ARBA" id="ARBA00022618"/>
    </source>
</evidence>
<evidence type="ECO:0000256" key="6">
    <source>
        <dbReference type="ARBA" id="ARBA00044805"/>
    </source>
</evidence>
<dbReference type="OMA" id="TGHEELM"/>
<keyword evidence="3" id="KW-0131">Cell cycle</keyword>
<dbReference type="PANTHER" id="PTHR13255:SF0">
    <property type="entry name" value="ATAXIN-10"/>
    <property type="match status" value="1"/>
</dbReference>
<comment type="similarity">
    <text evidence="1">Belongs to the ataxin-10 family.</text>
</comment>
<dbReference type="PANTHER" id="PTHR13255">
    <property type="entry name" value="ATAXIN-10"/>
    <property type="match status" value="1"/>
</dbReference>
<dbReference type="OrthoDB" id="379794at2759"/>
<evidence type="ECO:0000259" key="8">
    <source>
        <dbReference type="Pfam" id="PF09759"/>
    </source>
</evidence>
<feature type="compositionally biased region" description="Basic and acidic residues" evidence="7">
    <location>
        <begin position="396"/>
        <end position="407"/>
    </location>
</feature>
<feature type="domain" description="Ataxin-10" evidence="8">
    <location>
        <begin position="489"/>
        <end position="563"/>
    </location>
</feature>
<reference evidence="10" key="1">
    <citation type="journal article" date="2012" name="Science">
        <title>The Paleozoic origin of enzymatic lignin decomposition reconstructed from 31 fungal genomes.</title>
        <authorList>
            <person name="Floudas D."/>
            <person name="Binder M."/>
            <person name="Riley R."/>
            <person name="Barry K."/>
            <person name="Blanchette R.A."/>
            <person name="Henrissat B."/>
            <person name="Martinez A.T."/>
            <person name="Otillar R."/>
            <person name="Spatafora J.W."/>
            <person name="Yadav J.S."/>
            <person name="Aerts A."/>
            <person name="Benoit I."/>
            <person name="Boyd A."/>
            <person name="Carlson A."/>
            <person name="Copeland A."/>
            <person name="Coutinho P.M."/>
            <person name="de Vries R.P."/>
            <person name="Ferreira P."/>
            <person name="Findley K."/>
            <person name="Foster B."/>
            <person name="Gaskell J."/>
            <person name="Glotzer D."/>
            <person name="Gorecki P."/>
            <person name="Heitman J."/>
            <person name="Hesse C."/>
            <person name="Hori C."/>
            <person name="Igarashi K."/>
            <person name="Jurgens J.A."/>
            <person name="Kallen N."/>
            <person name="Kersten P."/>
            <person name="Kohler A."/>
            <person name="Kuees U."/>
            <person name="Kumar T.K.A."/>
            <person name="Kuo A."/>
            <person name="LaButti K."/>
            <person name="Larrondo L.F."/>
            <person name="Lindquist E."/>
            <person name="Ling A."/>
            <person name="Lombard V."/>
            <person name="Lucas S."/>
            <person name="Lundell T."/>
            <person name="Martin R."/>
            <person name="McLaughlin D.J."/>
            <person name="Morgenstern I."/>
            <person name="Morin E."/>
            <person name="Murat C."/>
            <person name="Nagy L.G."/>
            <person name="Nolan M."/>
            <person name="Ohm R.A."/>
            <person name="Patyshakuliyeva A."/>
            <person name="Rokas A."/>
            <person name="Ruiz-Duenas F.J."/>
            <person name="Sabat G."/>
            <person name="Salamov A."/>
            <person name="Samejima M."/>
            <person name="Schmutz J."/>
            <person name="Slot J.C."/>
            <person name="St John F."/>
            <person name="Stenlid J."/>
            <person name="Sun H."/>
            <person name="Sun S."/>
            <person name="Syed K."/>
            <person name="Tsang A."/>
            <person name="Wiebenga A."/>
            <person name="Young D."/>
            <person name="Pisabarro A."/>
            <person name="Eastwood D.C."/>
            <person name="Martin F."/>
            <person name="Cullen D."/>
            <person name="Grigoriev I.V."/>
            <person name="Hibbett D.S."/>
        </authorList>
    </citation>
    <scope>NUCLEOTIDE SEQUENCE [LARGE SCALE GENOMIC DNA]</scope>
    <source>
        <strain evidence="10">FP-91666</strain>
    </source>
</reference>
<dbReference type="InterPro" id="IPR011989">
    <property type="entry name" value="ARM-like"/>
</dbReference>
<dbReference type="eggNOG" id="KOG2676">
    <property type="taxonomic scope" value="Eukaryota"/>
</dbReference>
<evidence type="ECO:0000313" key="9">
    <source>
        <dbReference type="EMBL" id="EIM80460.1"/>
    </source>
</evidence>
<dbReference type="InterPro" id="IPR051374">
    <property type="entry name" value="Ataxin-10/CTR86_families"/>
</dbReference>
<dbReference type="AlphaFoldDB" id="R7RZY2"/>
<organism evidence="9 10">
    <name type="scientific">Stereum hirsutum (strain FP-91666)</name>
    <name type="common">White-rot fungus</name>
    <dbReference type="NCBI Taxonomy" id="721885"/>
    <lineage>
        <taxon>Eukaryota</taxon>
        <taxon>Fungi</taxon>
        <taxon>Dikarya</taxon>
        <taxon>Basidiomycota</taxon>
        <taxon>Agaricomycotina</taxon>
        <taxon>Agaricomycetes</taxon>
        <taxon>Russulales</taxon>
        <taxon>Stereaceae</taxon>
        <taxon>Stereum</taxon>
    </lineage>
</organism>
<protein>
    <recommendedName>
        <fullName evidence="5">Ataxin-10 homolog</fullName>
    </recommendedName>
    <alternativeName>
        <fullName evidence="6">Copper transport protein 86</fullName>
    </alternativeName>
</protein>
<dbReference type="SUPFAM" id="SSF48371">
    <property type="entry name" value="ARM repeat"/>
    <property type="match status" value="1"/>
</dbReference>
<accession>R7RZY2</accession>
<evidence type="ECO:0000256" key="1">
    <source>
        <dbReference type="ARBA" id="ARBA00008384"/>
    </source>
</evidence>
<feature type="region of interest" description="Disordered" evidence="7">
    <location>
        <begin position="388"/>
        <end position="407"/>
    </location>
</feature>
<dbReference type="GO" id="GO:0005829">
    <property type="term" value="C:cytosol"/>
    <property type="evidence" value="ECO:0007669"/>
    <property type="project" value="TreeGrafter"/>
</dbReference>
<dbReference type="GO" id="GO:0051301">
    <property type="term" value="P:cell division"/>
    <property type="evidence" value="ECO:0007669"/>
    <property type="project" value="UniProtKB-KW"/>
</dbReference>
<gene>
    <name evidence="9" type="ORF">STEHIDRAFT_125988</name>
</gene>
<dbReference type="Proteomes" id="UP000053927">
    <property type="component" value="Unassembled WGS sequence"/>
</dbReference>
<name>R7RZY2_STEHR</name>
<dbReference type="Gene3D" id="1.25.10.10">
    <property type="entry name" value="Leucine-rich Repeat Variant"/>
    <property type="match status" value="1"/>
</dbReference>
<dbReference type="KEGG" id="shs:STEHIDRAFT_125988"/>
<keyword evidence="10" id="KW-1185">Reference proteome</keyword>
<evidence type="ECO:0000256" key="3">
    <source>
        <dbReference type="ARBA" id="ARBA00023306"/>
    </source>
</evidence>
<comment type="function">
    <text evidence="4">May play a role in the regulation of cytokinesis.</text>
</comment>
<evidence type="ECO:0000256" key="5">
    <source>
        <dbReference type="ARBA" id="ARBA00044801"/>
    </source>
</evidence>
<evidence type="ECO:0000256" key="7">
    <source>
        <dbReference type="SAM" id="MobiDB-lite"/>
    </source>
</evidence>
<dbReference type="GeneID" id="18797688"/>
<dbReference type="EMBL" id="JH687398">
    <property type="protein sequence ID" value="EIM80460.1"/>
    <property type="molecule type" value="Genomic_DNA"/>
</dbReference>
<dbReference type="Pfam" id="PF09759">
    <property type="entry name" value="Atx10homo_assoc"/>
    <property type="match status" value="1"/>
</dbReference>
<evidence type="ECO:0000313" key="10">
    <source>
        <dbReference type="Proteomes" id="UP000053927"/>
    </source>
</evidence>
<dbReference type="InterPro" id="IPR019156">
    <property type="entry name" value="Ataxin-10_domain"/>
</dbReference>
<dbReference type="RefSeq" id="XP_007310580.1">
    <property type="nucleotide sequence ID" value="XM_007310518.1"/>
</dbReference>